<dbReference type="AlphaFoldDB" id="A0A0A9DV17"/>
<name>A0A0A9DV17_ARUDO</name>
<reference evidence="1" key="1">
    <citation type="submission" date="2014-09" db="EMBL/GenBank/DDBJ databases">
        <authorList>
            <person name="Magalhaes I.L.F."/>
            <person name="Oliveira U."/>
            <person name="Santos F.R."/>
            <person name="Vidigal T.H.D.A."/>
            <person name="Brescovit A.D."/>
            <person name="Santos A.J."/>
        </authorList>
    </citation>
    <scope>NUCLEOTIDE SEQUENCE</scope>
    <source>
        <tissue evidence="1">Shoot tissue taken approximately 20 cm above the soil surface</tissue>
    </source>
</reference>
<sequence length="37" mass="4333">MLSRYVTTQAFKRFSVFNPISLTPNFYIVSATWIYVA</sequence>
<evidence type="ECO:0000313" key="1">
    <source>
        <dbReference type="EMBL" id="JAD92439.1"/>
    </source>
</evidence>
<reference evidence="1" key="2">
    <citation type="journal article" date="2015" name="Data Brief">
        <title>Shoot transcriptome of the giant reed, Arundo donax.</title>
        <authorList>
            <person name="Barrero R.A."/>
            <person name="Guerrero F.D."/>
            <person name="Moolhuijzen P."/>
            <person name="Goolsby J.A."/>
            <person name="Tidwell J."/>
            <person name="Bellgard S.E."/>
            <person name="Bellgard M.I."/>
        </authorList>
    </citation>
    <scope>NUCLEOTIDE SEQUENCE</scope>
    <source>
        <tissue evidence="1">Shoot tissue taken approximately 20 cm above the soil surface</tissue>
    </source>
</reference>
<dbReference type="EMBL" id="GBRH01205456">
    <property type="protein sequence ID" value="JAD92439.1"/>
    <property type="molecule type" value="Transcribed_RNA"/>
</dbReference>
<organism evidence="1">
    <name type="scientific">Arundo donax</name>
    <name type="common">Giant reed</name>
    <name type="synonym">Donax arundinaceus</name>
    <dbReference type="NCBI Taxonomy" id="35708"/>
    <lineage>
        <taxon>Eukaryota</taxon>
        <taxon>Viridiplantae</taxon>
        <taxon>Streptophyta</taxon>
        <taxon>Embryophyta</taxon>
        <taxon>Tracheophyta</taxon>
        <taxon>Spermatophyta</taxon>
        <taxon>Magnoliopsida</taxon>
        <taxon>Liliopsida</taxon>
        <taxon>Poales</taxon>
        <taxon>Poaceae</taxon>
        <taxon>PACMAD clade</taxon>
        <taxon>Arundinoideae</taxon>
        <taxon>Arundineae</taxon>
        <taxon>Arundo</taxon>
    </lineage>
</organism>
<proteinExistence type="predicted"/>
<protein>
    <submittedName>
        <fullName evidence="1">Uncharacterized protein</fullName>
    </submittedName>
</protein>
<accession>A0A0A9DV17</accession>